<keyword evidence="3 7" id="KW-0812">Transmembrane</keyword>
<feature type="transmembrane region" description="Helical" evidence="7">
    <location>
        <begin position="852"/>
        <end position="873"/>
    </location>
</feature>
<feature type="transmembrane region" description="Helical" evidence="7">
    <location>
        <begin position="339"/>
        <end position="363"/>
    </location>
</feature>
<feature type="transmembrane region" description="Helical" evidence="7">
    <location>
        <begin position="121"/>
        <end position="148"/>
    </location>
</feature>
<keyword evidence="6 7" id="KW-0472">Membrane</keyword>
<dbReference type="EMBL" id="JADJEV010000001">
    <property type="protein sequence ID" value="MBK6971690.1"/>
    <property type="molecule type" value="Genomic_DNA"/>
</dbReference>
<protein>
    <submittedName>
        <fullName evidence="9">MFS transporter</fullName>
    </submittedName>
</protein>
<name>A0A9D7E2G1_9PROT</name>
<feature type="transmembrane region" description="Helical" evidence="7">
    <location>
        <begin position="765"/>
        <end position="787"/>
    </location>
</feature>
<evidence type="ECO:0000313" key="9">
    <source>
        <dbReference type="EMBL" id="MBK6971690.1"/>
    </source>
</evidence>
<gene>
    <name evidence="9" type="ORF">IPH26_01590</name>
</gene>
<dbReference type="Pfam" id="PF07690">
    <property type="entry name" value="MFS_1"/>
    <property type="match status" value="2"/>
</dbReference>
<dbReference type="Gene3D" id="1.20.1250.20">
    <property type="entry name" value="MFS general substrate transporter like domains"/>
    <property type="match status" value="3"/>
</dbReference>
<feature type="transmembrane region" description="Helical" evidence="7">
    <location>
        <begin position="266"/>
        <end position="285"/>
    </location>
</feature>
<dbReference type="InterPro" id="IPR044772">
    <property type="entry name" value="NO3_transporter"/>
</dbReference>
<feature type="transmembrane region" description="Helical" evidence="7">
    <location>
        <begin position="734"/>
        <end position="753"/>
    </location>
</feature>
<dbReference type="SUPFAM" id="SSF103473">
    <property type="entry name" value="MFS general substrate transporter"/>
    <property type="match status" value="2"/>
</dbReference>
<organism evidence="9 10">
    <name type="scientific">Candidatus Methylophosphatis roskildensis</name>
    <dbReference type="NCBI Taxonomy" id="2899263"/>
    <lineage>
        <taxon>Bacteria</taxon>
        <taxon>Pseudomonadati</taxon>
        <taxon>Pseudomonadota</taxon>
        <taxon>Betaproteobacteria</taxon>
        <taxon>Nitrosomonadales</taxon>
        <taxon>Sterolibacteriaceae</taxon>
        <taxon>Candidatus Methylophosphatis</taxon>
    </lineage>
</organism>
<comment type="similarity">
    <text evidence="2">Belongs to the major facilitator superfamily. Nitrate/nitrite porter (TC 2.A.1.8) family.</text>
</comment>
<feature type="transmembrane region" description="Helical" evidence="7">
    <location>
        <begin position="515"/>
        <end position="535"/>
    </location>
</feature>
<feature type="transmembrane region" description="Helical" evidence="7">
    <location>
        <begin position="59"/>
        <end position="79"/>
    </location>
</feature>
<keyword evidence="5" id="KW-0534">Nitrate assimilation</keyword>
<evidence type="ECO:0000256" key="6">
    <source>
        <dbReference type="ARBA" id="ARBA00023136"/>
    </source>
</evidence>
<dbReference type="PROSITE" id="PS50850">
    <property type="entry name" value="MFS"/>
    <property type="match status" value="1"/>
</dbReference>
<feature type="transmembrane region" description="Helical" evidence="7">
    <location>
        <begin position="34"/>
        <end position="52"/>
    </location>
</feature>
<evidence type="ECO:0000256" key="3">
    <source>
        <dbReference type="ARBA" id="ARBA00022692"/>
    </source>
</evidence>
<dbReference type="InterPro" id="IPR011701">
    <property type="entry name" value="MFS"/>
</dbReference>
<evidence type="ECO:0000256" key="1">
    <source>
        <dbReference type="ARBA" id="ARBA00004141"/>
    </source>
</evidence>
<feature type="transmembrane region" description="Helical" evidence="7">
    <location>
        <begin position="819"/>
        <end position="840"/>
    </location>
</feature>
<feature type="transmembrane region" description="Helical" evidence="7">
    <location>
        <begin position="200"/>
        <end position="221"/>
    </location>
</feature>
<evidence type="ECO:0000313" key="10">
    <source>
        <dbReference type="Proteomes" id="UP000807785"/>
    </source>
</evidence>
<keyword evidence="4 7" id="KW-1133">Transmembrane helix</keyword>
<evidence type="ECO:0000256" key="2">
    <source>
        <dbReference type="ARBA" id="ARBA00008432"/>
    </source>
</evidence>
<feature type="transmembrane region" description="Helical" evidence="7">
    <location>
        <begin position="541"/>
        <end position="563"/>
    </location>
</feature>
<proteinExistence type="inferred from homology"/>
<feature type="transmembrane region" description="Helical" evidence="7">
    <location>
        <begin position="449"/>
        <end position="473"/>
    </location>
</feature>
<dbReference type="CDD" id="cd17341">
    <property type="entry name" value="MFS_NRT2_like"/>
    <property type="match status" value="2"/>
</dbReference>
<dbReference type="GO" id="GO:0042128">
    <property type="term" value="P:nitrate assimilation"/>
    <property type="evidence" value="ECO:0007669"/>
    <property type="project" value="UniProtKB-KW"/>
</dbReference>
<evidence type="ECO:0000256" key="4">
    <source>
        <dbReference type="ARBA" id="ARBA00022989"/>
    </source>
</evidence>
<comment type="caution">
    <text evidence="9">The sequence shown here is derived from an EMBL/GenBank/DDBJ whole genome shotgun (WGS) entry which is preliminary data.</text>
</comment>
<feature type="domain" description="Major facilitator superfamily (MFS) profile" evidence="8">
    <location>
        <begin position="1"/>
        <end position="397"/>
    </location>
</feature>
<feature type="transmembrane region" description="Helical" evidence="7">
    <location>
        <begin position="669"/>
        <end position="692"/>
    </location>
</feature>
<evidence type="ECO:0000256" key="7">
    <source>
        <dbReference type="SAM" id="Phobius"/>
    </source>
</evidence>
<accession>A0A9D7E2G1</accession>
<feature type="transmembrane region" description="Helical" evidence="7">
    <location>
        <begin position="485"/>
        <end position="503"/>
    </location>
</feature>
<dbReference type="AlphaFoldDB" id="A0A9D7E2G1"/>
<comment type="subcellular location">
    <subcellularLocation>
        <location evidence="1">Membrane</location>
        <topology evidence="1">Multi-pass membrane protein</topology>
    </subcellularLocation>
</comment>
<feature type="transmembrane region" description="Helical" evidence="7">
    <location>
        <begin position="584"/>
        <end position="609"/>
    </location>
</feature>
<feature type="transmembrane region" description="Helical" evidence="7">
    <location>
        <begin position="154"/>
        <end position="171"/>
    </location>
</feature>
<feature type="transmembrane region" description="Helical" evidence="7">
    <location>
        <begin position="369"/>
        <end position="389"/>
    </location>
</feature>
<dbReference type="InterPro" id="IPR020846">
    <property type="entry name" value="MFS_dom"/>
</dbReference>
<feature type="transmembrane region" description="Helical" evidence="7">
    <location>
        <begin position="297"/>
        <end position="318"/>
    </location>
</feature>
<dbReference type="InterPro" id="IPR036259">
    <property type="entry name" value="MFS_trans_sf"/>
</dbReference>
<feature type="transmembrane region" description="Helical" evidence="7">
    <location>
        <begin position="85"/>
        <end position="109"/>
    </location>
</feature>
<feature type="transmembrane region" description="Helical" evidence="7">
    <location>
        <begin position="704"/>
        <end position="722"/>
    </location>
</feature>
<dbReference type="PANTHER" id="PTHR23515">
    <property type="entry name" value="HIGH-AFFINITY NITRATE TRANSPORTER 2.3"/>
    <property type="match status" value="1"/>
</dbReference>
<dbReference type="GO" id="GO:0015112">
    <property type="term" value="F:nitrate transmembrane transporter activity"/>
    <property type="evidence" value="ECO:0007669"/>
    <property type="project" value="InterPro"/>
</dbReference>
<evidence type="ECO:0000259" key="8">
    <source>
        <dbReference type="PROSITE" id="PS50850"/>
    </source>
</evidence>
<dbReference type="GO" id="GO:0016020">
    <property type="term" value="C:membrane"/>
    <property type="evidence" value="ECO:0007669"/>
    <property type="project" value="UniProtKB-SubCell"/>
</dbReference>
<sequence length="881" mass="95495">MNTLAFTVNFAIWTMFSVIGIRIKRELGLNDTEFGLLVATPILTGSLVRLPLGLLTDRFGGRIVFFIQMILVAIPTYGLSFADQYWQYLAIGLFVGLAGGSFAIGIAYTSAWFSKERQGTAMGIFGAGNAGAAVTNLAAPLIVVAYGWRAVPEIYSVAMLVMAVLFWFTTYPDPKTEERKKSKIRFSLGDQLAPLAEARVWRFGLAYFFVFGGFVALALWLPKYYVGEYGLSLKQAAFITMFFTLPSGLIRALGGWMSDKWGGNTVTWWVFWVSIVCLFIVSYPPTTLTIHGIKGDVSVHIGIGIVLFTMLVFIIGIAQGIGKASVYRSLADHYPDNMGSVGGLVGVIGGLGGFTLPIVFGIAADLVGVRSSCFMLMYAALAGIMIWTWSAAKGEREAILQENEGLRDEMVRDGLLDAVRARRVWLSDWRPEVEQFWNTTGRAIANRNLWISMPALLLSFAVWVVWSVVVVQLPKAGFQISTSELFWLAALPGLSGAILRLLYSFVVPIFGGRNFAVFSTASLLIPTLWMSVAVQDPNTNYAVFVVIALLCGFGGGNFSSSMANISFFFPKRMQGTALGLNAGVGNLGVAVAQAVVPVVIYGGALFFMGGQPQSVEEDGVQRLMWLQNAGFIWVPFIVASTAAVWFGMNNIRHVRATFAEQATIFQRKHAWLGSWLYTGTFGAFIGFAVAFPTLLATQFPHSQMVRYAFVGPLLGALIRPLGGWLADRMNGASLTFWNFAVMAVAMFGVSGMLPEGADAGNVTGFYVLFLVIFLTAGIGNGTVFRVIPNAFHAIHQRASAGGDEAAREAASHRAETESAVALGFSASIAAFGGFFIPIILAVTESLYGGPNAAMAFFGLFTLSCMLATWNWYYRKGAEVAC</sequence>
<evidence type="ECO:0000256" key="5">
    <source>
        <dbReference type="ARBA" id="ARBA00023063"/>
    </source>
</evidence>
<dbReference type="Proteomes" id="UP000807785">
    <property type="component" value="Unassembled WGS sequence"/>
</dbReference>
<reference evidence="9" key="1">
    <citation type="submission" date="2020-10" db="EMBL/GenBank/DDBJ databases">
        <title>Connecting structure to function with the recovery of over 1000 high-quality activated sludge metagenome-assembled genomes encoding full-length rRNA genes using long-read sequencing.</title>
        <authorList>
            <person name="Singleton C.M."/>
            <person name="Petriglieri F."/>
            <person name="Kristensen J.M."/>
            <person name="Kirkegaard R.H."/>
            <person name="Michaelsen T.Y."/>
            <person name="Andersen M.H."/>
            <person name="Karst S.M."/>
            <person name="Dueholm M.S."/>
            <person name="Nielsen P.H."/>
            <person name="Albertsen M."/>
        </authorList>
    </citation>
    <scope>NUCLEOTIDE SEQUENCE</scope>
    <source>
        <strain evidence="9">Bjer_18-Q3-R1-45_BAT3C.347</strain>
    </source>
</reference>
<feature type="transmembrane region" description="Helical" evidence="7">
    <location>
        <begin position="233"/>
        <end position="254"/>
    </location>
</feature>
<feature type="transmembrane region" description="Helical" evidence="7">
    <location>
        <begin position="629"/>
        <end position="648"/>
    </location>
</feature>